<evidence type="ECO:0000259" key="6">
    <source>
        <dbReference type="PROSITE" id="PS50893"/>
    </source>
</evidence>
<dbReference type="Pfam" id="PF00005">
    <property type="entry name" value="ABC_tran"/>
    <property type="match status" value="1"/>
</dbReference>
<sequence length="332" mass="35380">MAVPALEIDGVRKSYGRRRAVDDMTFDIRAGELFGFVGSNGAGKTTTMRIVLGVLTPDAGEVRWLGRPVGFADRRRFGYMPEERGLYPRMKVAEQLRYLGELHGLSPGAARTAAGRWIERLELSSYASEEVQNLSLGNQQRVQLAAALVHGPKALVLDEPFSGLDPVAVDVMRDVLAERAADGVPVMFSSHQLSLVERVCDRVGIVGGGRLIACGTVRELSENADRRLLVDAPQAGENWTEGLAGVEVVSREGTRTRLRLAKGADDQRVLHAALATGPVSAFVSEHPPLTELYRDLVTRTGEAEEDAEGTAGPGATAAVGRTAGDGAGGGAR</sequence>
<dbReference type="PROSITE" id="PS50893">
    <property type="entry name" value="ABC_TRANSPORTER_2"/>
    <property type="match status" value="1"/>
</dbReference>
<evidence type="ECO:0000313" key="8">
    <source>
        <dbReference type="Proteomes" id="UP001499878"/>
    </source>
</evidence>
<dbReference type="InterPro" id="IPR003439">
    <property type="entry name" value="ABC_transporter-like_ATP-bd"/>
</dbReference>
<dbReference type="PANTHER" id="PTHR43335">
    <property type="entry name" value="ABC TRANSPORTER, ATP-BINDING PROTEIN"/>
    <property type="match status" value="1"/>
</dbReference>
<accession>A0ABP9T1A1</accession>
<dbReference type="PROSITE" id="PS00211">
    <property type="entry name" value="ABC_TRANSPORTER_1"/>
    <property type="match status" value="1"/>
</dbReference>
<proteinExistence type="inferred from homology"/>
<evidence type="ECO:0000256" key="1">
    <source>
        <dbReference type="ARBA" id="ARBA00005417"/>
    </source>
</evidence>
<protein>
    <submittedName>
        <fullName evidence="7">ATP-binding cassette domain-containing protein</fullName>
    </submittedName>
</protein>
<organism evidence="7 8">
    <name type="scientific">Streptomyces thinghirensis</name>
    <dbReference type="NCBI Taxonomy" id="551547"/>
    <lineage>
        <taxon>Bacteria</taxon>
        <taxon>Bacillati</taxon>
        <taxon>Actinomycetota</taxon>
        <taxon>Actinomycetes</taxon>
        <taxon>Kitasatosporales</taxon>
        <taxon>Streptomycetaceae</taxon>
        <taxon>Streptomyces</taxon>
    </lineage>
</organism>
<dbReference type="SMART" id="SM00382">
    <property type="entry name" value="AAA"/>
    <property type="match status" value="1"/>
</dbReference>
<evidence type="ECO:0000256" key="3">
    <source>
        <dbReference type="ARBA" id="ARBA00022741"/>
    </source>
</evidence>
<evidence type="ECO:0000256" key="2">
    <source>
        <dbReference type="ARBA" id="ARBA00022448"/>
    </source>
</evidence>
<comment type="caution">
    <text evidence="7">The sequence shown here is derived from an EMBL/GenBank/DDBJ whole genome shotgun (WGS) entry which is preliminary data.</text>
</comment>
<keyword evidence="2" id="KW-0813">Transport</keyword>
<name>A0ABP9T1A1_9ACTN</name>
<dbReference type="InterPro" id="IPR027417">
    <property type="entry name" value="P-loop_NTPase"/>
</dbReference>
<dbReference type="GO" id="GO:0005524">
    <property type="term" value="F:ATP binding"/>
    <property type="evidence" value="ECO:0007669"/>
    <property type="project" value="UniProtKB-KW"/>
</dbReference>
<feature type="region of interest" description="Disordered" evidence="5">
    <location>
        <begin position="300"/>
        <end position="332"/>
    </location>
</feature>
<feature type="domain" description="ABC transporter" evidence="6">
    <location>
        <begin position="6"/>
        <end position="233"/>
    </location>
</feature>
<reference evidence="8" key="1">
    <citation type="journal article" date="2019" name="Int. J. Syst. Evol. Microbiol.">
        <title>The Global Catalogue of Microorganisms (GCM) 10K type strain sequencing project: providing services to taxonomists for standard genome sequencing and annotation.</title>
        <authorList>
            <consortium name="The Broad Institute Genomics Platform"/>
            <consortium name="The Broad Institute Genome Sequencing Center for Infectious Disease"/>
            <person name="Wu L."/>
            <person name="Ma J."/>
        </authorList>
    </citation>
    <scope>NUCLEOTIDE SEQUENCE [LARGE SCALE GENOMIC DNA]</scope>
    <source>
        <strain evidence="8">JCM 18306</strain>
    </source>
</reference>
<evidence type="ECO:0000256" key="4">
    <source>
        <dbReference type="ARBA" id="ARBA00022840"/>
    </source>
</evidence>
<dbReference type="Proteomes" id="UP001499878">
    <property type="component" value="Unassembled WGS sequence"/>
</dbReference>
<evidence type="ECO:0000256" key="5">
    <source>
        <dbReference type="SAM" id="MobiDB-lite"/>
    </source>
</evidence>
<keyword evidence="8" id="KW-1185">Reference proteome</keyword>
<keyword evidence="4 7" id="KW-0067">ATP-binding</keyword>
<evidence type="ECO:0000313" key="7">
    <source>
        <dbReference type="EMBL" id="GAA5205758.1"/>
    </source>
</evidence>
<dbReference type="InterPro" id="IPR017871">
    <property type="entry name" value="ABC_transporter-like_CS"/>
</dbReference>
<feature type="compositionally biased region" description="Gly residues" evidence="5">
    <location>
        <begin position="323"/>
        <end position="332"/>
    </location>
</feature>
<dbReference type="InterPro" id="IPR003593">
    <property type="entry name" value="AAA+_ATPase"/>
</dbReference>
<feature type="compositionally biased region" description="Low complexity" evidence="5">
    <location>
        <begin position="309"/>
        <end position="322"/>
    </location>
</feature>
<dbReference type="SUPFAM" id="SSF52540">
    <property type="entry name" value="P-loop containing nucleoside triphosphate hydrolases"/>
    <property type="match status" value="1"/>
</dbReference>
<dbReference type="EMBL" id="BAABJR010000003">
    <property type="protein sequence ID" value="GAA5205758.1"/>
    <property type="molecule type" value="Genomic_DNA"/>
</dbReference>
<keyword evidence="3" id="KW-0547">Nucleotide-binding</keyword>
<dbReference type="PANTHER" id="PTHR43335:SF4">
    <property type="entry name" value="ABC TRANSPORTER, ATP-BINDING PROTEIN"/>
    <property type="match status" value="1"/>
</dbReference>
<dbReference type="Gene3D" id="3.40.50.300">
    <property type="entry name" value="P-loop containing nucleotide triphosphate hydrolases"/>
    <property type="match status" value="1"/>
</dbReference>
<dbReference type="RefSeq" id="WP_345627690.1">
    <property type="nucleotide sequence ID" value="NZ_BAABJR010000003.1"/>
</dbReference>
<comment type="similarity">
    <text evidence="1">Belongs to the ABC transporter superfamily.</text>
</comment>
<gene>
    <name evidence="7" type="ORF">GCM10023323_14330</name>
</gene>